<feature type="transmembrane region" description="Helical" evidence="2">
    <location>
        <begin position="6"/>
        <end position="39"/>
    </location>
</feature>
<dbReference type="WBParaSite" id="PSAMB.scaffold3060size19825.g20149.t1">
    <property type="protein sequence ID" value="PSAMB.scaffold3060size19825.g20149.t1"/>
    <property type="gene ID" value="PSAMB.scaffold3060size19825.g20149"/>
</dbReference>
<evidence type="ECO:0000313" key="4">
    <source>
        <dbReference type="WBParaSite" id="PSAMB.scaffold3060size19825.g20149.t1"/>
    </source>
</evidence>
<keyword evidence="2" id="KW-1133">Transmembrane helix</keyword>
<feature type="region of interest" description="Disordered" evidence="1">
    <location>
        <begin position="210"/>
        <end position="231"/>
    </location>
</feature>
<dbReference type="AlphaFoldDB" id="A0A914W239"/>
<evidence type="ECO:0000313" key="3">
    <source>
        <dbReference type="Proteomes" id="UP000887566"/>
    </source>
</evidence>
<proteinExistence type="predicted"/>
<keyword evidence="2" id="KW-0812">Transmembrane</keyword>
<evidence type="ECO:0000256" key="1">
    <source>
        <dbReference type="SAM" id="MobiDB-lite"/>
    </source>
</evidence>
<accession>A0A914W239</accession>
<evidence type="ECO:0000256" key="2">
    <source>
        <dbReference type="SAM" id="Phobius"/>
    </source>
</evidence>
<name>A0A914W239_9BILA</name>
<feature type="compositionally biased region" description="Basic and acidic residues" evidence="1">
    <location>
        <begin position="218"/>
        <end position="231"/>
    </location>
</feature>
<dbReference type="Proteomes" id="UP000887566">
    <property type="component" value="Unplaced"/>
</dbReference>
<keyword evidence="2" id="KW-0472">Membrane</keyword>
<keyword evidence="3" id="KW-1185">Reference proteome</keyword>
<protein>
    <submittedName>
        <fullName evidence="4">Uncharacterized protein</fullName>
    </submittedName>
</protein>
<reference evidence="4" key="1">
    <citation type="submission" date="2022-11" db="UniProtKB">
        <authorList>
            <consortium name="WormBaseParasite"/>
        </authorList>
    </citation>
    <scope>IDENTIFICATION</scope>
</reference>
<sequence length="231" mass="26461">MYTCPSVGLLVLVVIAIVLIIALLICCISCCCCPCCLCAKCMKQRAARKRKEEFLTADVRRYERHGNVNDGYDNYPTARIVEVTRTPIYNETDKPASSTSHGMKKHRQKADIVHMRQREFDDTDIINGFEQRRVWNTGEERRGRREPLPEHGLQYEESYRNHHDYPIVPEPDYPTGTDQRRVQLVSTARRHNDNATSLYKIRGTQTSAASLDDNLEGSETRDDGASKRLSI</sequence>
<organism evidence="3 4">
    <name type="scientific">Plectus sambesii</name>
    <dbReference type="NCBI Taxonomy" id="2011161"/>
    <lineage>
        <taxon>Eukaryota</taxon>
        <taxon>Metazoa</taxon>
        <taxon>Ecdysozoa</taxon>
        <taxon>Nematoda</taxon>
        <taxon>Chromadorea</taxon>
        <taxon>Plectida</taxon>
        <taxon>Plectina</taxon>
        <taxon>Plectoidea</taxon>
        <taxon>Plectidae</taxon>
        <taxon>Plectus</taxon>
    </lineage>
</organism>